<evidence type="ECO:0000256" key="11">
    <source>
        <dbReference type="ARBA" id="ARBA00023232"/>
    </source>
</evidence>
<feature type="binding site" evidence="13">
    <location>
        <position position="173"/>
    </location>
    <ligand>
        <name>Fe cation</name>
        <dbReference type="ChEBI" id="CHEBI:24875"/>
    </ligand>
</feature>
<dbReference type="PRINTS" id="PR00372">
    <property type="entry name" value="FYWHYDRXLASE"/>
</dbReference>
<evidence type="ECO:0000256" key="10">
    <source>
        <dbReference type="ARBA" id="ARBA00023033"/>
    </source>
</evidence>
<evidence type="ECO:0000256" key="1">
    <source>
        <dbReference type="ARBA" id="ARBA00001060"/>
    </source>
</evidence>
<evidence type="ECO:0000256" key="12">
    <source>
        <dbReference type="ARBA" id="ARBA00029922"/>
    </source>
</evidence>
<dbReference type="Gene3D" id="1.10.800.10">
    <property type="entry name" value="Aromatic amino acid hydroxylase"/>
    <property type="match status" value="1"/>
</dbReference>
<comment type="pathway">
    <text evidence="3">Amino-acid degradation; L-phenylalanine degradation; acetoacetate and fumarate from L-phenylalanine: step 1/6.</text>
</comment>
<accession>A0A840MHB4</accession>
<name>A0A840MHB4_9PROT</name>
<feature type="binding site" evidence="13">
    <location>
        <position position="127"/>
    </location>
    <ligand>
        <name>Fe cation</name>
        <dbReference type="ChEBI" id="CHEBI:24875"/>
    </ligand>
</feature>
<sequence length="283" mass="32589">MLKPDNPLRGNYSHIRADYTVEQDWQVYTAEEHDLYRRLFERQSSKLKGYAAEEFIENVHRLASDGLPCFDDANQILAETGWKIVAVPGLIPDDTFFTHLAHRQFPVTVWLRKPEEFDYIVEPDIFHDFFGHVPLLLNPVFADHLQAYGKGGLRAMKLDAVPYLARLYWYMVEFGLILTPEGLRTYGAGILSSGGEIIHCIDSPAPNRIKFDLRRVMQSEYRIDRYQDTYFVIDSFQQLFDETAVDFGPIYEDLKKLEPIDPSVVLPSDTLVSHTNPVDQKAA</sequence>
<reference evidence="15 16" key="1">
    <citation type="submission" date="2020-08" db="EMBL/GenBank/DDBJ databases">
        <title>Genomic Encyclopedia of Type Strains, Phase IV (KMG-IV): sequencing the most valuable type-strain genomes for metagenomic binning, comparative biology and taxonomic classification.</title>
        <authorList>
            <person name="Goeker M."/>
        </authorList>
    </citation>
    <scope>NUCLEOTIDE SEQUENCE [LARGE SCALE GENOMIC DNA]</scope>
    <source>
        <strain evidence="15 16">DSM 27165</strain>
    </source>
</reference>
<comment type="caution">
    <text evidence="15">The sequence shown here is derived from an EMBL/GenBank/DDBJ whole genome shotgun (WGS) entry which is preliminary data.</text>
</comment>
<dbReference type="InterPro" id="IPR019774">
    <property type="entry name" value="Aromatic-AA_hydroxylase_C"/>
</dbReference>
<dbReference type="InterPro" id="IPR001273">
    <property type="entry name" value="ArAA_hydroxylase"/>
</dbReference>
<feature type="binding site" evidence="13">
    <location>
        <position position="132"/>
    </location>
    <ligand>
        <name>Fe cation</name>
        <dbReference type="ChEBI" id="CHEBI:24875"/>
    </ligand>
</feature>
<keyword evidence="7 13" id="KW-0479">Metal-binding</keyword>
<dbReference type="InterPro" id="IPR036951">
    <property type="entry name" value="ArAA_hydroxylase_sf"/>
</dbReference>
<dbReference type="UniPathway" id="UPA00139">
    <property type="reaction ID" value="UER00337"/>
</dbReference>
<evidence type="ECO:0000313" key="15">
    <source>
        <dbReference type="EMBL" id="MBB5016915.1"/>
    </source>
</evidence>
<dbReference type="InterPro" id="IPR018301">
    <property type="entry name" value="ArAA_hydroxylase_Fe/CU_BS"/>
</dbReference>
<comment type="cofactor">
    <cofactor evidence="2 13">
        <name>Fe(2+)</name>
        <dbReference type="ChEBI" id="CHEBI:29033"/>
    </cofactor>
</comment>
<keyword evidence="16" id="KW-1185">Reference proteome</keyword>
<dbReference type="PROSITE" id="PS00367">
    <property type="entry name" value="BH4_AAA_HYDROXYL_1"/>
    <property type="match status" value="1"/>
</dbReference>
<evidence type="ECO:0000313" key="16">
    <source>
        <dbReference type="Proteomes" id="UP000575898"/>
    </source>
</evidence>
<evidence type="ECO:0000259" key="14">
    <source>
        <dbReference type="PROSITE" id="PS51410"/>
    </source>
</evidence>
<dbReference type="PANTHER" id="PTHR11473:SF24">
    <property type="entry name" value="PHENYLALANINE-4-HYDROXYLASE"/>
    <property type="match status" value="1"/>
</dbReference>
<dbReference type="InterPro" id="IPR036329">
    <property type="entry name" value="Aro-AA_hydroxylase_C_sf"/>
</dbReference>
<dbReference type="GO" id="GO:0004505">
    <property type="term" value="F:phenylalanine 4-monooxygenase activity"/>
    <property type="evidence" value="ECO:0007669"/>
    <property type="project" value="UniProtKB-EC"/>
</dbReference>
<dbReference type="NCBIfam" id="NF008877">
    <property type="entry name" value="PRK11913.1-2"/>
    <property type="match status" value="1"/>
</dbReference>
<dbReference type="PROSITE" id="PS51410">
    <property type="entry name" value="BH4_AAA_HYDROXYL_2"/>
    <property type="match status" value="1"/>
</dbReference>
<keyword evidence="10" id="KW-0503">Monooxygenase</keyword>
<evidence type="ECO:0000256" key="8">
    <source>
        <dbReference type="ARBA" id="ARBA00023002"/>
    </source>
</evidence>
<keyword evidence="9 13" id="KW-0408">Iron</keyword>
<evidence type="ECO:0000256" key="7">
    <source>
        <dbReference type="ARBA" id="ARBA00022723"/>
    </source>
</evidence>
<comment type="similarity">
    <text evidence="4">Belongs to the biopterin-dependent aromatic amino acid hydroxylase family.</text>
</comment>
<dbReference type="PANTHER" id="PTHR11473">
    <property type="entry name" value="AROMATIC AMINO ACID HYDROXYLASE"/>
    <property type="match status" value="1"/>
</dbReference>
<dbReference type="Pfam" id="PF00351">
    <property type="entry name" value="Biopterin_H"/>
    <property type="match status" value="1"/>
</dbReference>
<evidence type="ECO:0000256" key="13">
    <source>
        <dbReference type="PIRSR" id="PIRSR601273-2"/>
    </source>
</evidence>
<evidence type="ECO:0000256" key="6">
    <source>
        <dbReference type="ARBA" id="ARBA00020276"/>
    </source>
</evidence>
<gene>
    <name evidence="15" type="ORF">HNQ59_000177</name>
</gene>
<evidence type="ECO:0000256" key="3">
    <source>
        <dbReference type="ARBA" id="ARBA00005088"/>
    </source>
</evidence>
<protein>
    <recommendedName>
        <fullName evidence="6">Phenylalanine-4-hydroxylase</fullName>
        <ecNumber evidence="5">1.14.16.1</ecNumber>
    </recommendedName>
    <alternativeName>
        <fullName evidence="12">Phe-4-monooxygenase</fullName>
    </alternativeName>
</protein>
<dbReference type="InterPro" id="IPR005960">
    <property type="entry name" value="Phe-4-hydroxylase_mono"/>
</dbReference>
<dbReference type="NCBIfam" id="TIGR01267">
    <property type="entry name" value="Phe4hydrox_mono"/>
    <property type="match status" value="1"/>
</dbReference>
<evidence type="ECO:0000256" key="5">
    <source>
        <dbReference type="ARBA" id="ARBA00011995"/>
    </source>
</evidence>
<dbReference type="EC" id="1.14.16.1" evidence="5"/>
<dbReference type="AlphaFoldDB" id="A0A840MHB4"/>
<dbReference type="SUPFAM" id="SSF56534">
    <property type="entry name" value="Aromatic aminoacid monoxygenases, catalytic and oligomerization domains"/>
    <property type="match status" value="1"/>
</dbReference>
<keyword evidence="8 15" id="KW-0560">Oxidoreductase</keyword>
<dbReference type="EMBL" id="JACHHY010000001">
    <property type="protein sequence ID" value="MBB5016915.1"/>
    <property type="molecule type" value="Genomic_DNA"/>
</dbReference>
<feature type="domain" description="Biopterin-dependent aromatic amino acid hydroxylase family profile" evidence="14">
    <location>
        <begin position="1"/>
        <end position="283"/>
    </location>
</feature>
<evidence type="ECO:0000256" key="2">
    <source>
        <dbReference type="ARBA" id="ARBA00001954"/>
    </source>
</evidence>
<dbReference type="GO" id="GO:0006559">
    <property type="term" value="P:L-phenylalanine catabolic process"/>
    <property type="evidence" value="ECO:0007669"/>
    <property type="project" value="UniProtKB-UniPathway"/>
</dbReference>
<dbReference type="RefSeq" id="WP_184033863.1">
    <property type="nucleotide sequence ID" value="NZ_JACHHY010000001.1"/>
</dbReference>
<dbReference type="GO" id="GO:0005506">
    <property type="term" value="F:iron ion binding"/>
    <property type="evidence" value="ECO:0007669"/>
    <property type="project" value="InterPro"/>
</dbReference>
<organism evidence="15 16">
    <name type="scientific">Chitinivorax tropicus</name>
    <dbReference type="NCBI Taxonomy" id="714531"/>
    <lineage>
        <taxon>Bacteria</taxon>
        <taxon>Pseudomonadati</taxon>
        <taxon>Pseudomonadota</taxon>
        <taxon>Betaproteobacteria</taxon>
        <taxon>Chitinivorax</taxon>
    </lineage>
</organism>
<evidence type="ECO:0000256" key="4">
    <source>
        <dbReference type="ARBA" id="ARBA00009712"/>
    </source>
</evidence>
<evidence type="ECO:0000256" key="9">
    <source>
        <dbReference type="ARBA" id="ARBA00023004"/>
    </source>
</evidence>
<keyword evidence="11" id="KW-0585">Phenylalanine catabolism</keyword>
<comment type="catalytic activity">
    <reaction evidence="1">
        <text>(6R)-L-erythro-5,6,7,8-tetrahydrobiopterin + L-phenylalanine + O2 = (4aS,6R)-4a-hydroxy-L-erythro-5,6,7,8-tetrahydrobiopterin + L-tyrosine</text>
        <dbReference type="Rhea" id="RHEA:20273"/>
        <dbReference type="ChEBI" id="CHEBI:15379"/>
        <dbReference type="ChEBI" id="CHEBI:15642"/>
        <dbReference type="ChEBI" id="CHEBI:58095"/>
        <dbReference type="ChEBI" id="CHEBI:58315"/>
        <dbReference type="ChEBI" id="CHEBI:59560"/>
        <dbReference type="EC" id="1.14.16.1"/>
    </reaction>
</comment>
<proteinExistence type="inferred from homology"/>
<dbReference type="Proteomes" id="UP000575898">
    <property type="component" value="Unassembled WGS sequence"/>
</dbReference>
<dbReference type="CDD" id="cd03348">
    <property type="entry name" value="pro_PheOH"/>
    <property type="match status" value="1"/>
</dbReference>